<keyword evidence="5" id="KW-0072">Autophagy</keyword>
<dbReference type="PANTHER" id="PTHR14957:SF1">
    <property type="entry name" value="UBIQUITIN-LIKE-CONJUGATING ENZYME ATG10"/>
    <property type="match status" value="1"/>
</dbReference>
<dbReference type="Proteomes" id="UP001152562">
    <property type="component" value="Unassembled WGS sequence"/>
</dbReference>
<dbReference type="GO" id="GO:0061651">
    <property type="term" value="F:Atg12 conjugating enzyme activity"/>
    <property type="evidence" value="ECO:0007669"/>
    <property type="project" value="TreeGrafter"/>
</dbReference>
<dbReference type="AlphaFoldDB" id="A0A9P0XJT7"/>
<keyword evidence="8" id="KW-1185">Reference proteome</keyword>
<proteinExistence type="inferred from homology"/>
<name>A0A9P0XJT7_PIEBR</name>
<evidence type="ECO:0000256" key="2">
    <source>
        <dbReference type="ARBA" id="ARBA00021099"/>
    </source>
</evidence>
<evidence type="ECO:0000256" key="6">
    <source>
        <dbReference type="ARBA" id="ARBA00029833"/>
    </source>
</evidence>
<evidence type="ECO:0000256" key="1">
    <source>
        <dbReference type="ARBA" id="ARBA00005696"/>
    </source>
</evidence>
<accession>A0A9P0XJT7</accession>
<evidence type="ECO:0000256" key="5">
    <source>
        <dbReference type="ARBA" id="ARBA00023006"/>
    </source>
</evidence>
<gene>
    <name evidence="7" type="ORF">PIBRA_LOCUS13290</name>
</gene>
<dbReference type="Pfam" id="PF03987">
    <property type="entry name" value="Autophagy_act_C"/>
    <property type="match status" value="1"/>
</dbReference>
<evidence type="ECO:0000256" key="3">
    <source>
        <dbReference type="ARBA" id="ARBA00022679"/>
    </source>
</evidence>
<dbReference type="GO" id="GO:0005829">
    <property type="term" value="C:cytosol"/>
    <property type="evidence" value="ECO:0007669"/>
    <property type="project" value="TreeGrafter"/>
</dbReference>
<protein>
    <recommendedName>
        <fullName evidence="2">Ubiquitin-like-conjugating enzyme ATG10</fullName>
    </recommendedName>
    <alternativeName>
        <fullName evidence="6">Autophagy-related protein 10</fullName>
    </alternativeName>
</protein>
<keyword evidence="3" id="KW-0808">Transferase</keyword>
<evidence type="ECO:0000256" key="4">
    <source>
        <dbReference type="ARBA" id="ARBA00022786"/>
    </source>
</evidence>
<dbReference type="EMBL" id="CALOZG010000085">
    <property type="protein sequence ID" value="CAH4037650.1"/>
    <property type="molecule type" value="Genomic_DNA"/>
</dbReference>
<comment type="similarity">
    <text evidence="1">Belongs to the ATG10 family.</text>
</comment>
<dbReference type="GO" id="GO:0000422">
    <property type="term" value="P:autophagy of mitochondrion"/>
    <property type="evidence" value="ECO:0007669"/>
    <property type="project" value="TreeGrafter"/>
</dbReference>
<organism evidence="7 8">
    <name type="scientific">Pieris brassicae</name>
    <name type="common">White butterfly</name>
    <name type="synonym">Large white butterfly</name>
    <dbReference type="NCBI Taxonomy" id="7116"/>
    <lineage>
        <taxon>Eukaryota</taxon>
        <taxon>Metazoa</taxon>
        <taxon>Ecdysozoa</taxon>
        <taxon>Arthropoda</taxon>
        <taxon>Hexapoda</taxon>
        <taxon>Insecta</taxon>
        <taxon>Pterygota</taxon>
        <taxon>Neoptera</taxon>
        <taxon>Endopterygota</taxon>
        <taxon>Lepidoptera</taxon>
        <taxon>Glossata</taxon>
        <taxon>Ditrysia</taxon>
        <taxon>Papilionoidea</taxon>
        <taxon>Pieridae</taxon>
        <taxon>Pierinae</taxon>
        <taxon>Pieris</taxon>
    </lineage>
</organism>
<reference evidence="7" key="1">
    <citation type="submission" date="2022-05" db="EMBL/GenBank/DDBJ databases">
        <authorList>
            <person name="Okamura Y."/>
        </authorList>
    </citation>
    <scope>NUCLEOTIDE SEQUENCE</scope>
</reference>
<comment type="caution">
    <text evidence="7">The sequence shown here is derived from an EMBL/GenBank/DDBJ whole genome shotgun (WGS) entry which is preliminary data.</text>
</comment>
<evidence type="ECO:0000313" key="7">
    <source>
        <dbReference type="EMBL" id="CAH4037650.1"/>
    </source>
</evidence>
<sequence>MAYELTAEGFLSSAKAFIETSNLLHDDWILYENLDICKSYIQKNTFINVKGQLFKTEFVIFYHLSYGVPTFSFNIWDSTGTILNLEDIRKISFTEINQKDFYSVITQQEHPVLCRPFFIMHPCHTYQLLSSLSESKNIIVTFLGLITPLINLQLSSKYGL</sequence>
<dbReference type="InterPro" id="IPR007135">
    <property type="entry name" value="Atg3/Atg10"/>
</dbReference>
<dbReference type="Gene3D" id="3.30.1460.50">
    <property type="match status" value="1"/>
</dbReference>
<dbReference type="GO" id="GO:0000045">
    <property type="term" value="P:autophagosome assembly"/>
    <property type="evidence" value="ECO:0007669"/>
    <property type="project" value="TreeGrafter"/>
</dbReference>
<evidence type="ECO:0000313" key="8">
    <source>
        <dbReference type="Proteomes" id="UP001152562"/>
    </source>
</evidence>
<dbReference type="PANTHER" id="PTHR14957">
    <property type="entry name" value="UBIQUITIN-LIKE-CONJUGATING ENZYME ATG10"/>
    <property type="match status" value="1"/>
</dbReference>
<dbReference type="GO" id="GO:0032446">
    <property type="term" value="P:protein modification by small protein conjugation"/>
    <property type="evidence" value="ECO:0007669"/>
    <property type="project" value="TreeGrafter"/>
</dbReference>
<keyword evidence="4" id="KW-0833">Ubl conjugation pathway</keyword>